<protein>
    <submittedName>
        <fullName evidence="1">Uncharacterized protein</fullName>
    </submittedName>
</protein>
<dbReference type="RefSeq" id="WP_232561297.1">
    <property type="nucleotide sequence ID" value="NZ_JALPRF010000002.1"/>
</dbReference>
<comment type="caution">
    <text evidence="1">The sequence shown here is derived from an EMBL/GenBank/DDBJ whole genome shotgun (WGS) entry which is preliminary data.</text>
</comment>
<organism evidence="1 2">
    <name type="scientific">Spirosoma liriopis</name>
    <dbReference type="NCBI Taxonomy" id="2937440"/>
    <lineage>
        <taxon>Bacteria</taxon>
        <taxon>Pseudomonadati</taxon>
        <taxon>Bacteroidota</taxon>
        <taxon>Cytophagia</taxon>
        <taxon>Cytophagales</taxon>
        <taxon>Cytophagaceae</taxon>
        <taxon>Spirosoma</taxon>
    </lineage>
</organism>
<name>A0ABT0HKI5_9BACT</name>
<reference evidence="1 2" key="1">
    <citation type="submission" date="2022-04" db="EMBL/GenBank/DDBJ databases">
        <title>Spirosoma sp. strain RP8 genome sequencing and assembly.</title>
        <authorList>
            <person name="Jung Y."/>
        </authorList>
    </citation>
    <scope>NUCLEOTIDE SEQUENCE [LARGE SCALE GENOMIC DNA]</scope>
    <source>
        <strain evidence="1 2">RP8</strain>
    </source>
</reference>
<gene>
    <name evidence="1" type="ORF">M0L20_12460</name>
</gene>
<sequence length="114" mass="12019">MAIPTNQDTQQLLVSTLQRLQQGAEHISPVDELISQWSDALGEGNLTLENVADELFALKQALAEGKAAKIAGSLHTLSKLTKQAASESSEVGLVGQLLQLAEVLDGLSARVAQS</sequence>
<dbReference type="EMBL" id="JALPRF010000002">
    <property type="protein sequence ID" value="MCK8492671.1"/>
    <property type="molecule type" value="Genomic_DNA"/>
</dbReference>
<evidence type="ECO:0000313" key="2">
    <source>
        <dbReference type="Proteomes" id="UP001202180"/>
    </source>
</evidence>
<dbReference type="Proteomes" id="UP001202180">
    <property type="component" value="Unassembled WGS sequence"/>
</dbReference>
<keyword evidence="2" id="KW-1185">Reference proteome</keyword>
<proteinExistence type="predicted"/>
<accession>A0ABT0HKI5</accession>
<evidence type="ECO:0000313" key="1">
    <source>
        <dbReference type="EMBL" id="MCK8492671.1"/>
    </source>
</evidence>